<dbReference type="Proteomes" id="UP001279410">
    <property type="component" value="Unassembled WGS sequence"/>
</dbReference>
<reference evidence="1" key="1">
    <citation type="submission" date="2022-08" db="EMBL/GenBank/DDBJ databases">
        <title>Genome sequencing of akame (Lates japonicus).</title>
        <authorList>
            <person name="Hashiguchi Y."/>
            <person name="Takahashi H."/>
        </authorList>
    </citation>
    <scope>NUCLEOTIDE SEQUENCE</scope>
    <source>
        <strain evidence="1">Kochi</strain>
    </source>
</reference>
<accession>A0AAD3N5U1</accession>
<dbReference type="AlphaFoldDB" id="A0AAD3N5U1"/>
<dbReference type="EMBL" id="BRZM01000087">
    <property type="protein sequence ID" value="GLD66084.1"/>
    <property type="molecule type" value="Genomic_DNA"/>
</dbReference>
<organism evidence="1 2">
    <name type="scientific">Lates japonicus</name>
    <name type="common">Japanese lates</name>
    <dbReference type="NCBI Taxonomy" id="270547"/>
    <lineage>
        <taxon>Eukaryota</taxon>
        <taxon>Metazoa</taxon>
        <taxon>Chordata</taxon>
        <taxon>Craniata</taxon>
        <taxon>Vertebrata</taxon>
        <taxon>Euteleostomi</taxon>
        <taxon>Actinopterygii</taxon>
        <taxon>Neopterygii</taxon>
        <taxon>Teleostei</taxon>
        <taxon>Neoteleostei</taxon>
        <taxon>Acanthomorphata</taxon>
        <taxon>Carangaria</taxon>
        <taxon>Carangaria incertae sedis</taxon>
        <taxon>Centropomidae</taxon>
        <taxon>Lates</taxon>
    </lineage>
</organism>
<protein>
    <submittedName>
        <fullName evidence="1">Uncharacterized protein</fullName>
    </submittedName>
</protein>
<evidence type="ECO:0000313" key="2">
    <source>
        <dbReference type="Proteomes" id="UP001279410"/>
    </source>
</evidence>
<name>A0AAD3N5U1_LATJO</name>
<comment type="caution">
    <text evidence="1">The sequence shown here is derived from an EMBL/GenBank/DDBJ whole genome shotgun (WGS) entry which is preliminary data.</text>
</comment>
<sequence length="86" mass="9477">MAVLLPWRKPGLICQGTPIGMVSRDASLRVWGALCHGKAVKGAWTVAQRKRHISHLELLAAFLALEHFQLVLMGTVQTVSFLSPIF</sequence>
<proteinExistence type="predicted"/>
<evidence type="ECO:0000313" key="1">
    <source>
        <dbReference type="EMBL" id="GLD66084.1"/>
    </source>
</evidence>
<gene>
    <name evidence="1" type="ORF">AKAME5_001750600</name>
</gene>
<keyword evidence="2" id="KW-1185">Reference proteome</keyword>